<feature type="transmembrane region" description="Helical" evidence="1">
    <location>
        <begin position="6"/>
        <end position="23"/>
    </location>
</feature>
<keyword evidence="3" id="KW-1185">Reference proteome</keyword>
<evidence type="ECO:0000256" key="1">
    <source>
        <dbReference type="SAM" id="Phobius"/>
    </source>
</evidence>
<feature type="transmembrane region" description="Helical" evidence="1">
    <location>
        <begin position="28"/>
        <end position="47"/>
    </location>
</feature>
<protein>
    <recommendedName>
        <fullName evidence="4">PrsW family intramembrane metalloprotease</fullName>
    </recommendedName>
</protein>
<sequence>MSIPTFTHLVWTTVAGLGVGLLWRARGVWKVLALVPFGAAAAHHTLNNYAATHTRTKADQWLSDLDAILWAAPLTALLLAMTADLFALHRAKRGLPDVLLTAERRDGDTAAALLHYA</sequence>
<keyword evidence="1" id="KW-0812">Transmembrane</keyword>
<evidence type="ECO:0000313" key="3">
    <source>
        <dbReference type="Proteomes" id="UP001164439"/>
    </source>
</evidence>
<proteinExistence type="predicted"/>
<organism evidence="2 3">
    <name type="scientific">Streptomyces cinnabarinus</name>
    <dbReference type="NCBI Taxonomy" id="67287"/>
    <lineage>
        <taxon>Bacteria</taxon>
        <taxon>Bacillati</taxon>
        <taxon>Actinomycetota</taxon>
        <taxon>Actinomycetes</taxon>
        <taxon>Kitasatosporales</taxon>
        <taxon>Streptomycetaceae</taxon>
        <taxon>Streptomyces</taxon>
    </lineage>
</organism>
<dbReference type="EMBL" id="CP114413">
    <property type="protein sequence ID" value="WAZ23829.1"/>
    <property type="molecule type" value="Genomic_DNA"/>
</dbReference>
<keyword evidence="1" id="KW-1133">Transmembrane helix</keyword>
<dbReference type="Proteomes" id="UP001164439">
    <property type="component" value="Chromosome"/>
</dbReference>
<name>A0ABY7KHN1_9ACTN</name>
<evidence type="ECO:0000313" key="2">
    <source>
        <dbReference type="EMBL" id="WAZ23829.1"/>
    </source>
</evidence>
<feature type="transmembrane region" description="Helical" evidence="1">
    <location>
        <begin position="67"/>
        <end position="88"/>
    </location>
</feature>
<reference evidence="2" key="1">
    <citation type="submission" date="2022-12" db="EMBL/GenBank/DDBJ databases">
        <authorList>
            <person name="Ruckert C."/>
            <person name="Busche T."/>
            <person name="Kalinowski J."/>
            <person name="Wittmann C."/>
        </authorList>
    </citation>
    <scope>NUCLEOTIDE SEQUENCE</scope>
    <source>
        <strain evidence="2">DSM 40467</strain>
    </source>
</reference>
<gene>
    <name evidence="2" type="ORF">STRCI_005199</name>
</gene>
<evidence type="ECO:0008006" key="4">
    <source>
        <dbReference type="Google" id="ProtNLM"/>
    </source>
</evidence>
<keyword evidence="1" id="KW-0472">Membrane</keyword>
<accession>A0ABY7KHN1</accession>
<dbReference type="RefSeq" id="WP_269661373.1">
    <property type="nucleotide sequence ID" value="NZ_CP114413.1"/>
</dbReference>